<reference evidence="2 3" key="1">
    <citation type="submission" date="2021-05" db="EMBL/GenBank/DDBJ databases">
        <title>Genome Assembly of Synthetic Allotetraploid Brassica napus Reveals Homoeologous Exchanges between Subgenomes.</title>
        <authorList>
            <person name="Davis J.T."/>
        </authorList>
    </citation>
    <scope>NUCLEOTIDE SEQUENCE [LARGE SCALE GENOMIC DNA]</scope>
    <source>
        <strain evidence="3">cv. Da-Ae</strain>
        <tissue evidence="2">Seedling</tissue>
    </source>
</reference>
<feature type="compositionally biased region" description="Basic and acidic residues" evidence="1">
    <location>
        <begin position="745"/>
        <end position="771"/>
    </location>
</feature>
<evidence type="ECO:0000256" key="1">
    <source>
        <dbReference type="SAM" id="MobiDB-lite"/>
    </source>
</evidence>
<organism evidence="2 3">
    <name type="scientific">Brassica napus</name>
    <name type="common">Rape</name>
    <dbReference type="NCBI Taxonomy" id="3708"/>
    <lineage>
        <taxon>Eukaryota</taxon>
        <taxon>Viridiplantae</taxon>
        <taxon>Streptophyta</taxon>
        <taxon>Embryophyta</taxon>
        <taxon>Tracheophyta</taxon>
        <taxon>Spermatophyta</taxon>
        <taxon>Magnoliopsida</taxon>
        <taxon>eudicotyledons</taxon>
        <taxon>Gunneridae</taxon>
        <taxon>Pentapetalae</taxon>
        <taxon>rosids</taxon>
        <taxon>malvids</taxon>
        <taxon>Brassicales</taxon>
        <taxon>Brassicaceae</taxon>
        <taxon>Brassiceae</taxon>
        <taxon>Brassica</taxon>
    </lineage>
</organism>
<protein>
    <submittedName>
        <fullName evidence="2">Uncharacterized protein</fullName>
    </submittedName>
</protein>
<evidence type="ECO:0000313" key="3">
    <source>
        <dbReference type="Proteomes" id="UP000824890"/>
    </source>
</evidence>
<accession>A0ABQ8BNL6</accession>
<dbReference type="PANTHER" id="PTHR21556">
    <property type="entry name" value="TRESLIN"/>
    <property type="match status" value="1"/>
</dbReference>
<dbReference type="InterPro" id="IPR026153">
    <property type="entry name" value="Treslin"/>
</dbReference>
<dbReference type="EMBL" id="JAGKQM010000010">
    <property type="protein sequence ID" value="KAH0906318.1"/>
    <property type="molecule type" value="Genomic_DNA"/>
</dbReference>
<comment type="caution">
    <text evidence="2">The sequence shown here is derived from an EMBL/GenBank/DDBJ whole genome shotgun (WGS) entry which is preliminary data.</text>
</comment>
<proteinExistence type="predicted"/>
<feature type="compositionally biased region" description="Basic and acidic residues" evidence="1">
    <location>
        <begin position="379"/>
        <end position="391"/>
    </location>
</feature>
<name>A0ABQ8BNL6_BRANA</name>
<dbReference type="PANTHER" id="PTHR21556:SF2">
    <property type="entry name" value="TRESLIN"/>
    <property type="match status" value="1"/>
</dbReference>
<feature type="region of interest" description="Disordered" evidence="1">
    <location>
        <begin position="744"/>
        <end position="775"/>
    </location>
</feature>
<feature type="non-terminal residue" evidence="2">
    <location>
        <position position="1"/>
    </location>
</feature>
<feature type="region of interest" description="Disordered" evidence="1">
    <location>
        <begin position="596"/>
        <end position="638"/>
    </location>
</feature>
<gene>
    <name evidence="2" type="ORF">HID58_038145</name>
</gene>
<dbReference type="Proteomes" id="UP000824890">
    <property type="component" value="Unassembled WGS sequence"/>
</dbReference>
<keyword evidence="3" id="KW-1185">Reference proteome</keyword>
<evidence type="ECO:0000313" key="2">
    <source>
        <dbReference type="EMBL" id="KAH0906318.1"/>
    </source>
</evidence>
<feature type="compositionally biased region" description="Polar residues" evidence="1">
    <location>
        <begin position="597"/>
        <end position="614"/>
    </location>
</feature>
<sequence>DLLYAKTQRIVLLIDLNPLILSPDSNQYLAVVISAAEKLLSFPPLSASLFSFKFFISSLSSLLSSSKLSALSIPSSKLSFDLPTPTLVSLRRAIDVVKRCELQSTSTSTSPRGVNVAASLRQIVYDYAWEPVVFDYVNDLFDDRDIHLSWIDVSFGERSERELKSEFFDSGVRGLGWGHCSTDSLVFGSLNVPFGLIYPTLGVSPKVSTSHKFTVQVSLEIADIDGKPMECKCGELEFSSSEISNWRVLQWISQESDQEKEQESGFWADRVLQILEKETGERVAKKSSPIWQILLSYLYREGYSALVSLTKSDGSARTGILKPFTFSSALILVFDSGVSPQTVDNEDSRVLQISERKPKGCSLSVASNCDAQEDVQTDPDDKNHNSSEGTEKTTSLPVSEEDIALSGNRISVRQENDTSVTPLESSDIFFASLPSKIKQGIESEEIDLAALAERLVKSCLLHSSQRLEKDCSCESGSHLLVTEELTKMLLKEPKDLVAMFKKKNSSSTASEQKSDEASPSSIIREYELQILFRMEILKSEIGLGSEESVTQKFAKQICMLLKAIQCKLDGGFFSDWSLDKYVDKIIKASDEDLEDSFMNNEGSSQSGRDNIHSNIKSHHRGQRRKDVPGSSKKNYLKKETRECREAKKVVEAQKRRERARRFSSFTSWMPDLCRVWAPKQAKNSRDKADQQKRMAKRELYDTVRHQQGRIYSVRCRGTVSMILRRWDPGIDSKSPIHVVCSPKVDVGKKGKQDRDLTRSSSEDLHGSGLDKGRKRSGRWRKSSILSNWIWIWISVTIKAISQIRRGVSPVDLKMRSRRIVKYLQRNFRNFSSIGIRKVRIQFRASFRFLEISDYVIVGWVEIFGINFQRFGNNGIVVNIVTVFVEERKVLVVEDGMDLDETDNMVHTGKGIEEFENDSQKVSDEEIGEDDRVKEDGVDTIAEEKQGDEAEENDQVAGELVKKQGASKRQFKSTVGAGGSYVLSSQRKALAKEIVLTSWRRRDYIEVPLIMKWKLELKGEMGKWNDDH</sequence>
<feature type="region of interest" description="Disordered" evidence="1">
    <location>
        <begin position="370"/>
        <end position="399"/>
    </location>
</feature>